<protein>
    <submittedName>
        <fullName evidence="4">Homing endonuclease</fullName>
    </submittedName>
</protein>
<feature type="domain" description="DNA endonuclease I-HmuI-like NUMOD-like" evidence="3">
    <location>
        <begin position="134"/>
        <end position="169"/>
    </location>
</feature>
<dbReference type="InterPro" id="IPR010902">
    <property type="entry name" value="NUMOD4"/>
</dbReference>
<feature type="domain" description="NUMOD4" evidence="1">
    <location>
        <begin position="4"/>
        <end position="44"/>
    </location>
</feature>
<dbReference type="InterPro" id="IPR054307">
    <property type="entry name" value="I-HmuI_NUMOD-like"/>
</dbReference>
<dbReference type="Pfam" id="PF07463">
    <property type="entry name" value="NUMOD4"/>
    <property type="match status" value="1"/>
</dbReference>
<proteinExistence type="predicted"/>
<accession>A0A8S5SU20</accession>
<name>A0A8S5SU20_9CAUD</name>
<dbReference type="GO" id="GO:0004519">
    <property type="term" value="F:endonuclease activity"/>
    <property type="evidence" value="ECO:0007669"/>
    <property type="project" value="UniProtKB-KW"/>
</dbReference>
<dbReference type="Gene3D" id="1.10.10.10">
    <property type="entry name" value="Winged helix-like DNA-binding domain superfamily/Winged helix DNA-binding domain"/>
    <property type="match status" value="1"/>
</dbReference>
<keyword evidence="4" id="KW-0540">Nuclease</keyword>
<dbReference type="Gene3D" id="3.90.75.20">
    <property type="match status" value="1"/>
</dbReference>
<keyword evidence="4" id="KW-0255">Endonuclease</keyword>
<dbReference type="SUPFAM" id="SSF54060">
    <property type="entry name" value="His-Me finger endonucleases"/>
    <property type="match status" value="1"/>
</dbReference>
<dbReference type="Pfam" id="PF13392">
    <property type="entry name" value="HNH_3"/>
    <property type="match status" value="1"/>
</dbReference>
<keyword evidence="4" id="KW-0378">Hydrolase</keyword>
<evidence type="ECO:0000259" key="2">
    <source>
        <dbReference type="Pfam" id="PF13392"/>
    </source>
</evidence>
<evidence type="ECO:0000313" key="4">
    <source>
        <dbReference type="EMBL" id="DAF54548.1"/>
    </source>
</evidence>
<reference evidence="4" key="1">
    <citation type="journal article" date="2021" name="Proc. Natl. Acad. Sci. U.S.A.">
        <title>A Catalog of Tens of Thousands of Viruses from Human Metagenomes Reveals Hidden Associations with Chronic Diseases.</title>
        <authorList>
            <person name="Tisza M.J."/>
            <person name="Buck C.B."/>
        </authorList>
    </citation>
    <scope>NUCLEOTIDE SEQUENCE</scope>
    <source>
        <strain evidence="4">CtWf32</strain>
    </source>
</reference>
<organism evidence="4">
    <name type="scientific">Siphoviridae sp. ctWf32</name>
    <dbReference type="NCBI Taxonomy" id="2827884"/>
    <lineage>
        <taxon>Viruses</taxon>
        <taxon>Duplodnaviria</taxon>
        <taxon>Heunggongvirae</taxon>
        <taxon>Uroviricota</taxon>
        <taxon>Caudoviricetes</taxon>
    </lineage>
</organism>
<feature type="domain" description="HNH nuclease" evidence="2">
    <location>
        <begin position="55"/>
        <end position="98"/>
    </location>
</feature>
<dbReference type="InterPro" id="IPR044925">
    <property type="entry name" value="His-Me_finger_sf"/>
</dbReference>
<evidence type="ECO:0000259" key="3">
    <source>
        <dbReference type="Pfam" id="PF22083"/>
    </source>
</evidence>
<dbReference type="SUPFAM" id="SSF64496">
    <property type="entry name" value="DNA-binding domain of intron-encoded endonucleases"/>
    <property type="match status" value="1"/>
</dbReference>
<sequence>MSSEIWIPVGGFPYEVSNEGRVRNSKGAVLKQYRQKNGYMAVKLFKEGRGVSFRVHRLVAVAFLNKPEGKDEVNHKDGNKENNAASNLEWSNRSENVRHAFMTGINRTTRERIAVMAEKAAKANRRRVVRSDGAEFPSVRAAAEASGAKPQNVSKCIHGRANTAAGYSFAMAPEKGGE</sequence>
<dbReference type="Pfam" id="PF22083">
    <property type="entry name" value="I-HmuI_NUMOD-like"/>
    <property type="match status" value="1"/>
</dbReference>
<dbReference type="InterPro" id="IPR003615">
    <property type="entry name" value="HNH_nuc"/>
</dbReference>
<dbReference type="GO" id="GO:0016788">
    <property type="term" value="F:hydrolase activity, acting on ester bonds"/>
    <property type="evidence" value="ECO:0007669"/>
    <property type="project" value="InterPro"/>
</dbReference>
<dbReference type="InterPro" id="IPR036388">
    <property type="entry name" value="WH-like_DNA-bd_sf"/>
</dbReference>
<dbReference type="EMBL" id="BK032680">
    <property type="protein sequence ID" value="DAF54548.1"/>
    <property type="molecule type" value="Genomic_DNA"/>
</dbReference>
<evidence type="ECO:0000259" key="1">
    <source>
        <dbReference type="Pfam" id="PF07463"/>
    </source>
</evidence>